<dbReference type="SMART" id="SM00382">
    <property type="entry name" value="AAA"/>
    <property type="match status" value="1"/>
</dbReference>
<gene>
    <name evidence="4" type="ORF">FAB82_06040</name>
</gene>
<dbReference type="CDD" id="cd03216">
    <property type="entry name" value="ABC_Carb_Monos_I"/>
    <property type="match status" value="1"/>
</dbReference>
<accession>A0A4S8QFR5</accession>
<evidence type="ECO:0000256" key="1">
    <source>
        <dbReference type="ARBA" id="ARBA00022741"/>
    </source>
</evidence>
<dbReference type="Pfam" id="PF00005">
    <property type="entry name" value="ABC_tran"/>
    <property type="match status" value="1"/>
</dbReference>
<keyword evidence="1" id="KW-0547">Nucleotide-binding</keyword>
<dbReference type="SUPFAM" id="SSF52540">
    <property type="entry name" value="P-loop containing nucleoside triphosphate hydrolases"/>
    <property type="match status" value="1"/>
</dbReference>
<dbReference type="PROSITE" id="PS00211">
    <property type="entry name" value="ABC_TRANSPORTER_1"/>
    <property type="match status" value="1"/>
</dbReference>
<dbReference type="InterPro" id="IPR017871">
    <property type="entry name" value="ABC_transporter-like_CS"/>
</dbReference>
<dbReference type="OrthoDB" id="7875923at2"/>
<dbReference type="Proteomes" id="UP000308760">
    <property type="component" value="Unassembled WGS sequence"/>
</dbReference>
<reference evidence="5" key="1">
    <citation type="submission" date="2019-04" db="EMBL/GenBank/DDBJ databases">
        <title>Nocardioides xinjiangensis sp. nov.</title>
        <authorList>
            <person name="Liu S."/>
        </authorList>
    </citation>
    <scope>NUCLEOTIDE SEQUENCE [LARGE SCALE GENOMIC DNA]</scope>
    <source>
        <strain evidence="5">18</strain>
    </source>
</reference>
<evidence type="ECO:0000313" key="5">
    <source>
        <dbReference type="Proteomes" id="UP000308760"/>
    </source>
</evidence>
<evidence type="ECO:0000259" key="3">
    <source>
        <dbReference type="PROSITE" id="PS50893"/>
    </source>
</evidence>
<dbReference type="PANTHER" id="PTHR43790">
    <property type="entry name" value="CARBOHYDRATE TRANSPORT ATP-BINDING PROTEIN MG119-RELATED"/>
    <property type="match status" value="1"/>
</dbReference>
<dbReference type="PROSITE" id="PS50893">
    <property type="entry name" value="ABC_TRANSPORTER_2"/>
    <property type="match status" value="1"/>
</dbReference>
<dbReference type="AlphaFoldDB" id="A0A4S8QFR5"/>
<dbReference type="InterPro" id="IPR027417">
    <property type="entry name" value="P-loop_NTPase"/>
</dbReference>
<proteinExistence type="predicted"/>
<keyword evidence="2 4" id="KW-0067">ATP-binding</keyword>
<evidence type="ECO:0000256" key="2">
    <source>
        <dbReference type="ARBA" id="ARBA00022840"/>
    </source>
</evidence>
<dbReference type="GO" id="GO:0016887">
    <property type="term" value="F:ATP hydrolysis activity"/>
    <property type="evidence" value="ECO:0007669"/>
    <property type="project" value="InterPro"/>
</dbReference>
<dbReference type="InterPro" id="IPR003593">
    <property type="entry name" value="AAA+_ATPase"/>
</dbReference>
<dbReference type="PANTHER" id="PTHR43790:SF8">
    <property type="entry name" value="SUGAR ABC TRANSPORTER ATP-BINDING PROTEIN"/>
    <property type="match status" value="1"/>
</dbReference>
<dbReference type="EMBL" id="STGY01000022">
    <property type="protein sequence ID" value="THV42521.1"/>
    <property type="molecule type" value="Genomic_DNA"/>
</dbReference>
<sequence>MNSDTAMEPVLEAHSLVKTFGRVVGLDGVDLELYPGEVLAVIGDNGAGKSTLIKCLTGAEIPDEGEIWLDGVRMNFKRPQDARTHGIETVYQNLAVSPALDVAANLFLGRELRKPGPLGSILRVVDTKRMRQQARDELAELGISTLQDVTVPVENLSGGQRQAVAVARAAAFGSKVVVLDEPTAALGVRESRQVLELIRSLRDRGIPVILISHNMPQVFEVADRIHIQRLGKRAATITPQSHSMTDAVAIMTGAAQA</sequence>
<name>A0A4S8QFR5_9ACTN</name>
<protein>
    <submittedName>
        <fullName evidence="4">Sugar ABC transporter ATP-binding protein</fullName>
    </submittedName>
</protein>
<evidence type="ECO:0000313" key="4">
    <source>
        <dbReference type="EMBL" id="THV42521.1"/>
    </source>
</evidence>
<dbReference type="InterPro" id="IPR050107">
    <property type="entry name" value="ABC_carbohydrate_import_ATPase"/>
</dbReference>
<comment type="caution">
    <text evidence="4">The sequence shown here is derived from an EMBL/GenBank/DDBJ whole genome shotgun (WGS) entry which is preliminary data.</text>
</comment>
<dbReference type="InterPro" id="IPR003439">
    <property type="entry name" value="ABC_transporter-like_ATP-bd"/>
</dbReference>
<reference evidence="4 5" key="2">
    <citation type="submission" date="2019-05" db="EMBL/GenBank/DDBJ databases">
        <title>Glycomyces buryatensis sp. nov.</title>
        <authorList>
            <person name="Nikitina E."/>
        </authorList>
    </citation>
    <scope>NUCLEOTIDE SEQUENCE [LARGE SCALE GENOMIC DNA]</scope>
    <source>
        <strain evidence="4 5">18</strain>
    </source>
</reference>
<dbReference type="Gene3D" id="3.40.50.300">
    <property type="entry name" value="P-loop containing nucleotide triphosphate hydrolases"/>
    <property type="match status" value="1"/>
</dbReference>
<keyword evidence="5" id="KW-1185">Reference proteome</keyword>
<dbReference type="GO" id="GO:0005524">
    <property type="term" value="F:ATP binding"/>
    <property type="evidence" value="ECO:0007669"/>
    <property type="project" value="UniProtKB-KW"/>
</dbReference>
<feature type="domain" description="ABC transporter" evidence="3">
    <location>
        <begin position="11"/>
        <end position="255"/>
    </location>
</feature>
<organism evidence="4 5">
    <name type="scientific">Glycomyces buryatensis</name>
    <dbReference type="NCBI Taxonomy" id="2570927"/>
    <lineage>
        <taxon>Bacteria</taxon>
        <taxon>Bacillati</taxon>
        <taxon>Actinomycetota</taxon>
        <taxon>Actinomycetes</taxon>
        <taxon>Glycomycetales</taxon>
        <taxon>Glycomycetaceae</taxon>
        <taxon>Glycomyces</taxon>
    </lineage>
</organism>
<dbReference type="RefSeq" id="WP_136533646.1">
    <property type="nucleotide sequence ID" value="NZ_STGY01000022.1"/>
</dbReference>